<reference evidence="15" key="1">
    <citation type="submission" date="2022-09" db="EMBL/GenBank/DDBJ databases">
        <authorList>
            <person name="Vucak M."/>
            <person name="Davison A.J."/>
        </authorList>
    </citation>
    <scope>NUCLEOTIDE SEQUENCE</scope>
    <source>
        <strain evidence="15">Mnat29</strain>
    </source>
</reference>
<evidence type="ECO:0000256" key="14">
    <source>
        <dbReference type="HAMAP-Rule" id="MF_04036"/>
    </source>
</evidence>
<gene>
    <name evidence="15" type="primary">M115</name>
    <name evidence="14" type="synonym">gL</name>
</gene>
<keyword evidence="4 14" id="KW-1162">Viral penetration into host cytoplasm</keyword>
<evidence type="ECO:0000256" key="12">
    <source>
        <dbReference type="ARBA" id="ARBA00023180"/>
    </source>
</evidence>
<comment type="subcellular location">
    <subcellularLocation>
        <location evidence="14">Virion membrane</location>
        <topology evidence="14">Peripheral membrane protein</topology>
        <orientation evidence="14">Extracellular side</orientation>
    </subcellularLocation>
    <subcellularLocation>
        <location evidence="14">Host cell membrane</location>
        <topology evidence="14">Peripheral membrane protein</topology>
        <orientation evidence="14">Extracellular side</orientation>
    </subcellularLocation>
    <subcellularLocation>
        <location evidence="14">Host Golgi apparatus</location>
        <location evidence="14">Host trans-Golgi network</location>
    </subcellularLocation>
    <text evidence="14">gL associates with the extravirion surface through its binding to gH. During virion morphogenesis, this protein probably accumulates in the host trans-Golgi where secondary envelopment occurs.</text>
</comment>
<keyword evidence="8 14" id="KW-1043">Host membrane</keyword>
<reference evidence="15" key="2">
    <citation type="submission" date="2023-06" db="EMBL/GenBank/DDBJ databases">
        <title>Isolation and genome sequencing of cytomegaloviruses from Natal multimammate mice (Mastomys natalensis).</title>
        <authorList>
            <person name="Jarvis M.A."/>
            <person name="Davison A.J."/>
        </authorList>
    </citation>
    <scope>NUCLEOTIDE SEQUENCE</scope>
    <source>
        <strain evidence="15">Mnat29</strain>
    </source>
</reference>
<evidence type="ECO:0000313" key="15">
    <source>
        <dbReference type="EMBL" id="WEG68829.1"/>
    </source>
</evidence>
<evidence type="ECO:0000256" key="9">
    <source>
        <dbReference type="ARBA" id="ARBA00022879"/>
    </source>
</evidence>
<evidence type="ECO:0000256" key="11">
    <source>
        <dbReference type="ARBA" id="ARBA00023157"/>
    </source>
</evidence>
<keyword evidence="12 14" id="KW-0325">Glycoprotein</keyword>
<dbReference type="InterPro" id="IPR002689">
    <property type="entry name" value="Cytomegalo_gL"/>
</dbReference>
<evidence type="ECO:0000256" key="4">
    <source>
        <dbReference type="ARBA" id="ARBA00022595"/>
    </source>
</evidence>
<evidence type="ECO:0000256" key="10">
    <source>
        <dbReference type="ARBA" id="ARBA00023136"/>
    </source>
</evidence>
<protein>
    <recommendedName>
        <fullName evidence="14">Envelope glycoprotein L</fullName>
        <shortName evidence="14">gL</shortName>
    </recommendedName>
</protein>
<dbReference type="GO" id="GO:0019031">
    <property type="term" value="C:viral envelope"/>
    <property type="evidence" value="ECO:0007669"/>
    <property type="project" value="UniProtKB-UniRule"/>
</dbReference>
<organism evidence="15">
    <name type="scientific">Mastomys natalensis cytomegalovirus 1</name>
    <dbReference type="NCBI Taxonomy" id="2973541"/>
    <lineage>
        <taxon>Viruses</taxon>
        <taxon>Duplodnaviria</taxon>
        <taxon>Heunggongvirae</taxon>
        <taxon>Peploviricota</taxon>
        <taxon>Herviviricetes</taxon>
        <taxon>Herpesvirales</taxon>
        <taxon>Orthoherpesviridae</taxon>
        <taxon>Betaherpesvirinae</taxon>
        <taxon>Muromegalovirus</taxon>
    </lineage>
</organism>
<keyword evidence="11" id="KW-1015">Disulfide bond</keyword>
<dbReference type="GO" id="GO:0044177">
    <property type="term" value="C:host cell Golgi apparatus"/>
    <property type="evidence" value="ECO:0007669"/>
    <property type="project" value="UniProtKB-SubCell"/>
</dbReference>
<dbReference type="GO" id="GO:0055036">
    <property type="term" value="C:virion membrane"/>
    <property type="evidence" value="ECO:0007669"/>
    <property type="project" value="UniProtKB-SubCell"/>
</dbReference>
<evidence type="ECO:0000256" key="13">
    <source>
        <dbReference type="ARBA" id="ARBA00023296"/>
    </source>
</evidence>
<dbReference type="GO" id="GO:0019064">
    <property type="term" value="P:fusion of virus membrane with host plasma membrane"/>
    <property type="evidence" value="ECO:0007669"/>
    <property type="project" value="UniProtKB-UniRule"/>
</dbReference>
<sequence length="281" mass="32909">MMIHRISRIILFFGLAGIGLSIEPTSQPYSIDTIHVLPKFEHTNKTELNKRCEEIFVKCNNATTFEALYDYGPLRPDPSFSNLIRFRRRVGMFPTPVEINDNFLEQLTLLYNNADQLRVMLSLMRSHRELDWLYFVNGYTACDKASPFIFTCINDTCTEYNLLRLNYTNDLFSENVIGFDLFPPFLFVLVLLRNKSTDTEAVIRIPTDSISLLDATYNLMRSVSDTSDFGYELVETLLEYRDLFPTLYPLPDQIRQRIIRRHRHGSSKMDVETRRDTRRSK</sequence>
<keyword evidence="2 14" id="KW-1032">Host cell membrane</keyword>
<keyword evidence="3 14" id="KW-1169">Fusion of virus membrane with host cell membrane</keyword>
<keyword evidence="6 14" id="KW-1040">Host Golgi apparatus</keyword>
<dbReference type="HAMAP" id="MF_04036">
    <property type="entry name" value="HSV_GL_betahv"/>
    <property type="match status" value="1"/>
</dbReference>
<comment type="subunit">
    <text evidence="14">Interacts with glycoprotein H (gH); this interaction is necessary for the correct processing and cell surface expression of gH.</text>
</comment>
<evidence type="ECO:0000256" key="5">
    <source>
        <dbReference type="ARBA" id="ARBA00022729"/>
    </source>
</evidence>
<evidence type="ECO:0000256" key="3">
    <source>
        <dbReference type="ARBA" id="ARBA00022521"/>
    </source>
</evidence>
<keyword evidence="1 14" id="KW-1168">Fusion of virus membrane with host membrane</keyword>
<accession>A0A9Y1IJK8</accession>
<proteinExistence type="inferred from homology"/>
<dbReference type="PROSITE" id="PS52025">
    <property type="entry name" value="GL_BHV"/>
    <property type="match status" value="1"/>
</dbReference>
<evidence type="ECO:0000256" key="1">
    <source>
        <dbReference type="ARBA" id="ARBA00022506"/>
    </source>
</evidence>
<dbReference type="GO" id="GO:0046718">
    <property type="term" value="P:symbiont entry into host cell"/>
    <property type="evidence" value="ECO:0007669"/>
    <property type="project" value="UniProtKB-KW"/>
</dbReference>
<keyword evidence="5" id="KW-0732">Signal</keyword>
<evidence type="ECO:0000256" key="6">
    <source>
        <dbReference type="ARBA" id="ARBA00022812"/>
    </source>
</evidence>
<keyword evidence="9 14" id="KW-0261">Viral envelope protein</keyword>
<comment type="function">
    <text evidence="14">The heterodimer glycoprotein H-glycoprotein L is required for the fusion of viral and plasma membranes leading to virus entry into the host cell. Acts as a functional inhibitor of gH and maintains gH in an inhibited form. Upon binding to host integrins, gL dissociates from gH leading to activation of the viral fusion glycoproteins gB and gH.</text>
</comment>
<dbReference type="Pfam" id="PF01801">
    <property type="entry name" value="Cytomega_gL"/>
    <property type="match status" value="1"/>
</dbReference>
<name>A0A9Y1IJK8_9BETA</name>
<keyword evidence="10 14" id="KW-0472">Membrane</keyword>
<evidence type="ECO:0000256" key="7">
    <source>
        <dbReference type="ARBA" id="ARBA00022844"/>
    </source>
</evidence>
<dbReference type="EMBL" id="OP429121">
    <property type="protein sequence ID" value="WEG68829.1"/>
    <property type="molecule type" value="Genomic_DNA"/>
</dbReference>
<dbReference type="GO" id="GO:0020002">
    <property type="term" value="C:host cell plasma membrane"/>
    <property type="evidence" value="ECO:0007669"/>
    <property type="project" value="UniProtKB-SubCell"/>
</dbReference>
<evidence type="ECO:0000256" key="2">
    <source>
        <dbReference type="ARBA" id="ARBA00022511"/>
    </source>
</evidence>
<keyword evidence="13 14" id="KW-1160">Virus entry into host cell</keyword>
<keyword evidence="7 14" id="KW-0946">Virion</keyword>
<evidence type="ECO:0000256" key="8">
    <source>
        <dbReference type="ARBA" id="ARBA00022870"/>
    </source>
</evidence>